<dbReference type="Gene3D" id="2.40.30.330">
    <property type="entry name" value="Pre-mRNA cleavage complex subunit Clp1, C-terminal domain"/>
    <property type="match status" value="1"/>
</dbReference>
<dbReference type="VEuPathDB" id="FungiDB:SPPG_00678"/>
<dbReference type="InterPro" id="IPR038238">
    <property type="entry name" value="Clp1_C_sf"/>
</dbReference>
<keyword evidence="4 8" id="KW-0507">mRNA processing</keyword>
<dbReference type="InterPro" id="IPR032319">
    <property type="entry name" value="CLP1_P"/>
</dbReference>
<evidence type="ECO:0000256" key="5">
    <source>
        <dbReference type="ARBA" id="ARBA00022741"/>
    </source>
</evidence>
<organism evidence="12 13">
    <name type="scientific">Spizellomyces punctatus (strain DAOM BR117)</name>
    <dbReference type="NCBI Taxonomy" id="645134"/>
    <lineage>
        <taxon>Eukaryota</taxon>
        <taxon>Fungi</taxon>
        <taxon>Fungi incertae sedis</taxon>
        <taxon>Chytridiomycota</taxon>
        <taxon>Chytridiomycota incertae sedis</taxon>
        <taxon>Chytridiomycetes</taxon>
        <taxon>Spizellomycetales</taxon>
        <taxon>Spizellomycetaceae</taxon>
        <taxon>Spizellomyces</taxon>
    </lineage>
</organism>
<dbReference type="Pfam" id="PF16573">
    <property type="entry name" value="CLP1_N"/>
    <property type="match status" value="1"/>
</dbReference>
<dbReference type="RefSeq" id="XP_016613035.1">
    <property type="nucleotide sequence ID" value="XM_016749005.1"/>
</dbReference>
<feature type="binding site" evidence="8">
    <location>
        <position position="24"/>
    </location>
    <ligand>
        <name>ATP</name>
        <dbReference type="ChEBI" id="CHEBI:30616"/>
    </ligand>
</feature>
<dbReference type="FunFam" id="2.60.120.1030:FF:000001">
    <property type="entry name" value="Protein CLP1 homolog 5"/>
    <property type="match status" value="1"/>
</dbReference>
<accession>A0A0L0HUG7</accession>
<protein>
    <recommendedName>
        <fullName evidence="3">Polynucleotide 5'-hydroxyl-kinase GRC3</fullName>
    </recommendedName>
    <alternativeName>
        <fullName evidence="2">Polynucleotide 5'-hydroxyl-kinase grc3</fullName>
    </alternativeName>
</protein>
<dbReference type="OMA" id="VQYVNCH"/>
<dbReference type="Gene3D" id="2.60.120.1030">
    <property type="entry name" value="Clp1, DNA binding domain"/>
    <property type="match status" value="1"/>
</dbReference>
<comment type="similarity">
    <text evidence="8">Belongs to the Clp1 family. Clp1 subfamily.</text>
</comment>
<dbReference type="InterPro" id="IPR028606">
    <property type="entry name" value="Clp1"/>
</dbReference>
<keyword evidence="5 8" id="KW-0547">Nucleotide-binding</keyword>
<proteinExistence type="inferred from homology"/>
<keyword evidence="13" id="KW-1185">Reference proteome</keyword>
<evidence type="ECO:0000256" key="4">
    <source>
        <dbReference type="ARBA" id="ARBA00022664"/>
    </source>
</evidence>
<dbReference type="GO" id="GO:0051731">
    <property type="term" value="F:polynucleotide 5'-hydroxyl-kinase activity"/>
    <property type="evidence" value="ECO:0007669"/>
    <property type="project" value="InterPro"/>
</dbReference>
<dbReference type="InParanoid" id="A0A0L0HUG7"/>
<comment type="function">
    <text evidence="8">Required for endonucleolytic cleavage during polyadenylation-dependent pre-mRNA 3'-end formation.</text>
</comment>
<evidence type="ECO:0000259" key="10">
    <source>
        <dbReference type="Pfam" id="PF16573"/>
    </source>
</evidence>
<evidence type="ECO:0000256" key="3">
    <source>
        <dbReference type="ARBA" id="ARBA00019824"/>
    </source>
</evidence>
<evidence type="ECO:0000256" key="7">
    <source>
        <dbReference type="ARBA" id="ARBA00023242"/>
    </source>
</evidence>
<dbReference type="Gene3D" id="3.40.50.300">
    <property type="entry name" value="P-loop containing nucleotide triphosphate hydrolases"/>
    <property type="match status" value="1"/>
</dbReference>
<evidence type="ECO:0000259" key="11">
    <source>
        <dbReference type="Pfam" id="PF16575"/>
    </source>
</evidence>
<dbReference type="AlphaFoldDB" id="A0A0L0HUG7"/>
<dbReference type="InterPro" id="IPR027417">
    <property type="entry name" value="P-loop_NTPase"/>
</dbReference>
<dbReference type="OrthoDB" id="258143at2759"/>
<keyword evidence="6 8" id="KW-0067">ATP-binding</keyword>
<dbReference type="InterPro" id="IPR010655">
    <property type="entry name" value="Clp1_C"/>
</dbReference>
<evidence type="ECO:0000259" key="9">
    <source>
        <dbReference type="Pfam" id="PF06807"/>
    </source>
</evidence>
<dbReference type="FunFam" id="2.40.30.330:FF:000002">
    <property type="entry name" value="Protein CLP1 homolog"/>
    <property type="match status" value="1"/>
</dbReference>
<evidence type="ECO:0000313" key="13">
    <source>
        <dbReference type="Proteomes" id="UP000053201"/>
    </source>
</evidence>
<name>A0A0L0HUG7_SPIPD</name>
<evidence type="ECO:0000256" key="8">
    <source>
        <dbReference type="HAMAP-Rule" id="MF_03035"/>
    </source>
</evidence>
<feature type="domain" description="Clp1 P-loop" evidence="11">
    <location>
        <begin position="124"/>
        <end position="318"/>
    </location>
</feature>
<gene>
    <name evidence="8" type="primary">CLP1</name>
    <name evidence="12" type="ORF">SPPG_00678</name>
</gene>
<dbReference type="Pfam" id="PF16575">
    <property type="entry name" value="CLP1_P"/>
    <property type="match status" value="1"/>
</dbReference>
<dbReference type="GO" id="GO:0031124">
    <property type="term" value="P:mRNA 3'-end processing"/>
    <property type="evidence" value="ECO:0007669"/>
    <property type="project" value="UniProtKB-UniRule"/>
</dbReference>
<dbReference type="Proteomes" id="UP000053201">
    <property type="component" value="Unassembled WGS sequence"/>
</dbReference>
<dbReference type="InterPro" id="IPR045116">
    <property type="entry name" value="Clp1/Grc3"/>
</dbReference>
<dbReference type="PANTHER" id="PTHR12755:SF6">
    <property type="entry name" value="POLYRIBONUCLEOTIDE 5'-HYDROXYL-KINASE CLP1"/>
    <property type="match status" value="1"/>
</dbReference>
<dbReference type="FunCoup" id="A0A0L0HUG7">
    <property type="interactions" value="573"/>
</dbReference>
<dbReference type="PANTHER" id="PTHR12755">
    <property type="entry name" value="CLEAVAGE/POLYADENYLATION FACTOR IA SUBUNIT CLP1P"/>
    <property type="match status" value="1"/>
</dbReference>
<comment type="subcellular location">
    <subcellularLocation>
        <location evidence="1 8">Nucleus</location>
    </subcellularLocation>
</comment>
<evidence type="ECO:0000256" key="2">
    <source>
        <dbReference type="ARBA" id="ARBA00018706"/>
    </source>
</evidence>
<dbReference type="EMBL" id="KQ257450">
    <property type="protein sequence ID" value="KND04996.1"/>
    <property type="molecule type" value="Genomic_DNA"/>
</dbReference>
<sequence length="448" mass="48990">MDSDAQEEIASEPGRIVTLRPGQEFRFENDFSENGIVTLKLKSGHAEIFGTELASDPTYAFSGRKVAVYTWHGCTLEVRGKPTVDYIAEEAPMQSYLNVHLALEQLRTAAAEKGDAGPKVMIVGPEDVGKTSLCKILLNYAVKQGNKPIFVDIDPNEGSVSLPGTLSATAISRPIDVEEEFSASSATTGTSPLVYYYGYASALEKPKLYHALVERLAGVVNKKLDQVDVRSSGCIINTPRQFVDVDGYETLTHAIDQFGVNAILVLGHERLYSELTKRFPNGSGISIIKLAKSGGVVTRDKTYRKQLQMHKIKEYFYGTLKGELSPYSSLVSFTDVAVRMVGEGTLAPSSALPLGSERLLQETRLVKVEPGDILLHSILAVSNAPLPDTQTNLTPEQESSLVLGTNLAGFVYVSEVEEEKKKMTVLAPNPGRLPRRFLVMASLKWMED</sequence>
<feature type="binding site" evidence="8">
    <location>
        <begin position="127"/>
        <end position="132"/>
    </location>
    <ligand>
        <name>ATP</name>
        <dbReference type="ChEBI" id="CHEBI:30616"/>
    </ligand>
</feature>
<dbReference type="GO" id="GO:0005849">
    <property type="term" value="C:mRNA cleavage factor complex"/>
    <property type="evidence" value="ECO:0007669"/>
    <property type="project" value="UniProtKB-UniRule"/>
</dbReference>
<reference evidence="12 13" key="1">
    <citation type="submission" date="2009-08" db="EMBL/GenBank/DDBJ databases">
        <title>The Genome Sequence of Spizellomyces punctatus strain DAOM BR117.</title>
        <authorList>
            <consortium name="The Broad Institute Genome Sequencing Platform"/>
            <person name="Russ C."/>
            <person name="Cuomo C."/>
            <person name="Shea T."/>
            <person name="Young S.K."/>
            <person name="Zeng Q."/>
            <person name="Koehrsen M."/>
            <person name="Haas B."/>
            <person name="Borodovsky M."/>
            <person name="Guigo R."/>
            <person name="Alvarado L."/>
            <person name="Berlin A."/>
            <person name="Bochicchio J."/>
            <person name="Borenstein D."/>
            <person name="Chapman S."/>
            <person name="Chen Z."/>
            <person name="Engels R."/>
            <person name="Freedman E."/>
            <person name="Gellesch M."/>
            <person name="Goldberg J."/>
            <person name="Griggs A."/>
            <person name="Gujja S."/>
            <person name="Heiman D."/>
            <person name="Hepburn T."/>
            <person name="Howarth C."/>
            <person name="Jen D."/>
            <person name="Larson L."/>
            <person name="Lewis B."/>
            <person name="Mehta T."/>
            <person name="Park D."/>
            <person name="Pearson M."/>
            <person name="Roberts A."/>
            <person name="Saif S."/>
            <person name="Shenoy N."/>
            <person name="Sisk P."/>
            <person name="Stolte C."/>
            <person name="Sykes S."/>
            <person name="Thomson T."/>
            <person name="Walk T."/>
            <person name="White J."/>
            <person name="Yandava C."/>
            <person name="Burger G."/>
            <person name="Gray M.W."/>
            <person name="Holland P.W.H."/>
            <person name="King N."/>
            <person name="Lang F.B.F."/>
            <person name="Roger A.J."/>
            <person name="Ruiz-Trillo I."/>
            <person name="Lander E."/>
            <person name="Nusbaum C."/>
        </authorList>
    </citation>
    <scope>NUCLEOTIDE SEQUENCE [LARGE SCALE GENOMIC DNA]</scope>
    <source>
        <strain evidence="12 13">DAOM BR117</strain>
    </source>
</reference>
<dbReference type="SUPFAM" id="SSF52540">
    <property type="entry name" value="P-loop containing nucleoside triphosphate hydrolases"/>
    <property type="match status" value="1"/>
</dbReference>
<dbReference type="InterPro" id="IPR038239">
    <property type="entry name" value="Clp1_N_sf"/>
</dbReference>
<dbReference type="GeneID" id="27684390"/>
<dbReference type="STRING" id="645134.A0A0L0HUG7"/>
<evidence type="ECO:0000313" key="12">
    <source>
        <dbReference type="EMBL" id="KND04996.1"/>
    </source>
</evidence>
<dbReference type="GO" id="GO:0005524">
    <property type="term" value="F:ATP binding"/>
    <property type="evidence" value="ECO:0007669"/>
    <property type="project" value="UniProtKB-UniRule"/>
</dbReference>
<dbReference type="HAMAP" id="MF_03035">
    <property type="entry name" value="Clp1"/>
    <property type="match status" value="1"/>
</dbReference>
<dbReference type="Pfam" id="PF06807">
    <property type="entry name" value="Clp1"/>
    <property type="match status" value="1"/>
</dbReference>
<feature type="domain" description="Clp1 C-terminal" evidence="9">
    <location>
        <begin position="324"/>
        <end position="447"/>
    </location>
</feature>
<evidence type="ECO:0000256" key="6">
    <source>
        <dbReference type="ARBA" id="ARBA00022840"/>
    </source>
</evidence>
<feature type="binding site" evidence="8">
    <location>
        <position position="65"/>
    </location>
    <ligand>
        <name>ATP</name>
        <dbReference type="ChEBI" id="CHEBI:30616"/>
    </ligand>
</feature>
<dbReference type="eggNOG" id="KOG2749">
    <property type="taxonomic scope" value="Eukaryota"/>
</dbReference>
<keyword evidence="7 8" id="KW-0539">Nucleus</keyword>
<evidence type="ECO:0000256" key="1">
    <source>
        <dbReference type="ARBA" id="ARBA00004123"/>
    </source>
</evidence>
<comment type="subunit">
    <text evidence="8">Component of a pre-mRNA cleavage factor complex. Interacts directly with PCF11.</text>
</comment>
<dbReference type="InterPro" id="IPR032324">
    <property type="entry name" value="Clp1_N"/>
</dbReference>
<feature type="domain" description="Clp1 N-terminal" evidence="10">
    <location>
        <begin position="18"/>
        <end position="110"/>
    </location>
</feature>
<dbReference type="GO" id="GO:0006388">
    <property type="term" value="P:tRNA splicing, via endonucleolytic cleavage and ligation"/>
    <property type="evidence" value="ECO:0007669"/>
    <property type="project" value="TreeGrafter"/>
</dbReference>